<evidence type="ECO:0000256" key="1">
    <source>
        <dbReference type="ARBA" id="ARBA00022741"/>
    </source>
</evidence>
<organism evidence="6 7">
    <name type="scientific">Pelagomonas calceolata</name>
    <dbReference type="NCBI Taxonomy" id="35677"/>
    <lineage>
        <taxon>Eukaryota</taxon>
        <taxon>Sar</taxon>
        <taxon>Stramenopiles</taxon>
        <taxon>Ochrophyta</taxon>
        <taxon>Pelagophyceae</taxon>
        <taxon>Pelagomonadales</taxon>
        <taxon>Pelagomonadaceae</taxon>
        <taxon>Pelagomonas</taxon>
    </lineage>
</organism>
<sequence length="509" mass="54059">MTTQTLVLQGESELRLEVDFDKIVVVTVKEGIAEVLGLELAQGKEYAFAGAKVAIYTWFGARVEVVGETTSCYATGRGETTQHATLNAHSYLETRRDEAARKVSESIAGASYKACETGLGIAKGETAMPADESTSALSGVCAEYSKACAPTSECRGPRVLVCGPTDSGKSTLCATLCAYAARLGREPVFVDLDPGLGDCGAPPGAIAACRVDRDRATVQEGVVGGVDDAPLAFWVGSTEPQENSALYDHVVEQLAKACAERLHADRTLDVSGLIINSSGWVDGDGFQSLLRIASAFSVDCVLVLAHDRLFADLRAALPRTVAVAKLARSGGVVQREPAHRRRARNKKVHEYFYGPQSHVRGIYKNADKETILEKVLPPLAPATHELPFKKVKVYQVMAGAARDDAMLPVGQASLLEPLQVVAVPISAALVHTVMAVCHVDEDEGEEAPAASSTTSPHQHLLNRAAAGFVVVTNVSMDAQTLTLLAPCSGGLPSCHLLMGKLEWMESSYT</sequence>
<evidence type="ECO:0000259" key="5">
    <source>
        <dbReference type="Pfam" id="PF16575"/>
    </source>
</evidence>
<feature type="domain" description="Clp1 P-loop" evidence="5">
    <location>
        <begin position="163"/>
        <end position="354"/>
    </location>
</feature>
<name>A0A8J2SQP8_9STRA</name>
<dbReference type="EMBL" id="CAKKNE010000004">
    <property type="protein sequence ID" value="CAH0375035.1"/>
    <property type="molecule type" value="Genomic_DNA"/>
</dbReference>
<dbReference type="GO" id="GO:0005524">
    <property type="term" value="F:ATP binding"/>
    <property type="evidence" value="ECO:0007669"/>
    <property type="project" value="UniProtKB-KW"/>
</dbReference>
<accession>A0A8J2SQP8</accession>
<keyword evidence="2" id="KW-0067">ATP-binding</keyword>
<dbReference type="InterPro" id="IPR038239">
    <property type="entry name" value="Clp1_N_sf"/>
</dbReference>
<dbReference type="InterPro" id="IPR032319">
    <property type="entry name" value="CLP1_P"/>
</dbReference>
<dbReference type="AlphaFoldDB" id="A0A8J2SQP8"/>
<dbReference type="GO" id="GO:0005634">
    <property type="term" value="C:nucleus"/>
    <property type="evidence" value="ECO:0007669"/>
    <property type="project" value="TreeGrafter"/>
</dbReference>
<dbReference type="GO" id="GO:0031124">
    <property type="term" value="P:mRNA 3'-end processing"/>
    <property type="evidence" value="ECO:0007669"/>
    <property type="project" value="InterPro"/>
</dbReference>
<evidence type="ECO:0008006" key="8">
    <source>
        <dbReference type="Google" id="ProtNLM"/>
    </source>
</evidence>
<dbReference type="OrthoDB" id="258143at2759"/>
<dbReference type="InterPro" id="IPR038238">
    <property type="entry name" value="Clp1_C_sf"/>
</dbReference>
<keyword evidence="1" id="KW-0547">Nucleotide-binding</keyword>
<dbReference type="InterPro" id="IPR045116">
    <property type="entry name" value="Clp1/Grc3"/>
</dbReference>
<dbReference type="Proteomes" id="UP000789595">
    <property type="component" value="Unassembled WGS sequence"/>
</dbReference>
<evidence type="ECO:0000313" key="6">
    <source>
        <dbReference type="EMBL" id="CAH0375035.1"/>
    </source>
</evidence>
<dbReference type="Gene3D" id="3.40.50.300">
    <property type="entry name" value="P-loop containing nucleotide triphosphate hydrolases"/>
    <property type="match status" value="1"/>
</dbReference>
<keyword evidence="7" id="KW-1185">Reference proteome</keyword>
<dbReference type="GO" id="GO:0051731">
    <property type="term" value="F:polynucleotide 5'-hydroxyl-kinase activity"/>
    <property type="evidence" value="ECO:0007669"/>
    <property type="project" value="InterPro"/>
</dbReference>
<gene>
    <name evidence="6" type="ORF">PECAL_4P23540</name>
</gene>
<dbReference type="Pfam" id="PF06807">
    <property type="entry name" value="Clp1"/>
    <property type="match status" value="1"/>
</dbReference>
<dbReference type="Pfam" id="PF16573">
    <property type="entry name" value="CLP1_N"/>
    <property type="match status" value="1"/>
</dbReference>
<feature type="domain" description="Clp1 N-terminal" evidence="4">
    <location>
        <begin position="8"/>
        <end position="99"/>
    </location>
</feature>
<evidence type="ECO:0000259" key="4">
    <source>
        <dbReference type="Pfam" id="PF16573"/>
    </source>
</evidence>
<dbReference type="GO" id="GO:0006388">
    <property type="term" value="P:tRNA splicing, via endonucleolytic cleavage and ligation"/>
    <property type="evidence" value="ECO:0007669"/>
    <property type="project" value="TreeGrafter"/>
</dbReference>
<dbReference type="Gene3D" id="2.60.120.1030">
    <property type="entry name" value="Clp1, DNA binding domain"/>
    <property type="match status" value="1"/>
</dbReference>
<protein>
    <recommendedName>
        <fullName evidence="8">Protein CLP1 homolog</fullName>
    </recommendedName>
</protein>
<dbReference type="PANTHER" id="PTHR12755:SF6">
    <property type="entry name" value="POLYRIBONUCLEOTIDE 5'-HYDROXYL-KINASE CLP1"/>
    <property type="match status" value="1"/>
</dbReference>
<dbReference type="Pfam" id="PF16575">
    <property type="entry name" value="CLP1_P"/>
    <property type="match status" value="1"/>
</dbReference>
<feature type="domain" description="Clp1 C-terminal" evidence="3">
    <location>
        <begin position="379"/>
        <end position="505"/>
    </location>
</feature>
<dbReference type="Gene3D" id="2.40.30.330">
    <property type="entry name" value="Pre-mRNA cleavage complex subunit Clp1, C-terminal domain"/>
    <property type="match status" value="1"/>
</dbReference>
<comment type="caution">
    <text evidence="6">The sequence shown here is derived from an EMBL/GenBank/DDBJ whole genome shotgun (WGS) entry which is preliminary data.</text>
</comment>
<proteinExistence type="predicted"/>
<dbReference type="PANTHER" id="PTHR12755">
    <property type="entry name" value="CLEAVAGE/POLYADENYLATION FACTOR IA SUBUNIT CLP1P"/>
    <property type="match status" value="1"/>
</dbReference>
<dbReference type="InterPro" id="IPR027417">
    <property type="entry name" value="P-loop_NTPase"/>
</dbReference>
<evidence type="ECO:0000256" key="2">
    <source>
        <dbReference type="ARBA" id="ARBA00022840"/>
    </source>
</evidence>
<dbReference type="InterPro" id="IPR032324">
    <property type="entry name" value="Clp1_N"/>
</dbReference>
<dbReference type="InterPro" id="IPR010655">
    <property type="entry name" value="Clp1_C"/>
</dbReference>
<evidence type="ECO:0000259" key="3">
    <source>
        <dbReference type="Pfam" id="PF06807"/>
    </source>
</evidence>
<evidence type="ECO:0000313" key="7">
    <source>
        <dbReference type="Proteomes" id="UP000789595"/>
    </source>
</evidence>
<reference evidence="6" key="1">
    <citation type="submission" date="2021-11" db="EMBL/GenBank/DDBJ databases">
        <authorList>
            <consortium name="Genoscope - CEA"/>
            <person name="William W."/>
        </authorList>
    </citation>
    <scope>NUCLEOTIDE SEQUENCE</scope>
</reference>
<dbReference type="SUPFAM" id="SSF52540">
    <property type="entry name" value="P-loop containing nucleoside triphosphate hydrolases"/>
    <property type="match status" value="1"/>
</dbReference>